<dbReference type="PROSITE" id="PS00107">
    <property type="entry name" value="PROTEIN_KINASE_ATP"/>
    <property type="match status" value="1"/>
</dbReference>
<dbReference type="PANTHER" id="PTHR48010">
    <property type="entry name" value="OS05G0588300 PROTEIN"/>
    <property type="match status" value="1"/>
</dbReference>
<dbReference type="Gene3D" id="3.30.200.20">
    <property type="entry name" value="Phosphorylase Kinase, domain 1"/>
    <property type="match status" value="1"/>
</dbReference>
<feature type="binding site" evidence="1">
    <location>
        <position position="115"/>
    </location>
    <ligand>
        <name>ATP</name>
        <dbReference type="ChEBI" id="CHEBI:30616"/>
    </ligand>
</feature>
<dbReference type="InterPro" id="IPR011009">
    <property type="entry name" value="Kinase-like_dom_sf"/>
</dbReference>
<keyword evidence="1" id="KW-0067">ATP-binding</keyword>
<dbReference type="SUPFAM" id="SSF56112">
    <property type="entry name" value="Protein kinase-like (PK-like)"/>
    <property type="match status" value="1"/>
</dbReference>
<evidence type="ECO:0000256" key="1">
    <source>
        <dbReference type="PROSITE-ProRule" id="PRU10141"/>
    </source>
</evidence>
<organism evidence="4 5">
    <name type="scientific">Hibiscus sabdariffa</name>
    <name type="common">roselle</name>
    <dbReference type="NCBI Taxonomy" id="183260"/>
    <lineage>
        <taxon>Eukaryota</taxon>
        <taxon>Viridiplantae</taxon>
        <taxon>Streptophyta</taxon>
        <taxon>Embryophyta</taxon>
        <taxon>Tracheophyta</taxon>
        <taxon>Spermatophyta</taxon>
        <taxon>Magnoliopsida</taxon>
        <taxon>eudicotyledons</taxon>
        <taxon>Gunneridae</taxon>
        <taxon>Pentapetalae</taxon>
        <taxon>rosids</taxon>
        <taxon>malvids</taxon>
        <taxon>Malvales</taxon>
        <taxon>Malvaceae</taxon>
        <taxon>Malvoideae</taxon>
        <taxon>Hibiscus</taxon>
    </lineage>
</organism>
<keyword evidence="2" id="KW-0732">Signal</keyword>
<dbReference type="PANTHER" id="PTHR48010:SF40">
    <property type="entry name" value="RECEPTOR-LIKE KINASE"/>
    <property type="match status" value="1"/>
</dbReference>
<keyword evidence="1" id="KW-0547">Nucleotide-binding</keyword>
<gene>
    <name evidence="4" type="ORF">V6N12_009084</name>
</gene>
<feature type="signal peptide" evidence="2">
    <location>
        <begin position="1"/>
        <end position="20"/>
    </location>
</feature>
<evidence type="ECO:0000256" key="2">
    <source>
        <dbReference type="SAM" id="SignalP"/>
    </source>
</evidence>
<keyword evidence="5" id="KW-1185">Reference proteome</keyword>
<feature type="domain" description="Protein kinase" evidence="3">
    <location>
        <begin position="78"/>
        <end position="258"/>
    </location>
</feature>
<dbReference type="InterPro" id="IPR017441">
    <property type="entry name" value="Protein_kinase_ATP_BS"/>
</dbReference>
<protein>
    <recommendedName>
        <fullName evidence="3">Protein kinase domain-containing protein</fullName>
    </recommendedName>
</protein>
<evidence type="ECO:0000259" key="3">
    <source>
        <dbReference type="PROSITE" id="PS50011"/>
    </source>
</evidence>
<dbReference type="EMBL" id="JBBPBM010000067">
    <property type="protein sequence ID" value="KAK8514378.1"/>
    <property type="molecule type" value="Genomic_DNA"/>
</dbReference>
<feature type="chain" id="PRO_5047523445" description="Protein kinase domain-containing protein" evidence="2">
    <location>
        <begin position="21"/>
        <end position="258"/>
    </location>
</feature>
<dbReference type="InterPro" id="IPR050994">
    <property type="entry name" value="At_inactive_RLKs"/>
</dbReference>
<dbReference type="Pfam" id="PF07714">
    <property type="entry name" value="PK_Tyr_Ser-Thr"/>
    <property type="match status" value="1"/>
</dbReference>
<dbReference type="PROSITE" id="PS50011">
    <property type="entry name" value="PROTEIN_KINASE_DOM"/>
    <property type="match status" value="1"/>
</dbReference>
<accession>A0ABR2C5D1</accession>
<proteinExistence type="predicted"/>
<name>A0ABR2C5D1_9ROSI</name>
<comment type="caution">
    <text evidence="4">The sequence shown here is derived from an EMBL/GenBank/DDBJ whole genome shotgun (WGS) entry which is preliminary data.</text>
</comment>
<dbReference type="InterPro" id="IPR000719">
    <property type="entry name" value="Prot_kinase_dom"/>
</dbReference>
<dbReference type="InterPro" id="IPR001245">
    <property type="entry name" value="Ser-Thr/Tyr_kinase_cat_dom"/>
</dbReference>
<dbReference type="Proteomes" id="UP001472677">
    <property type="component" value="Unassembled WGS sequence"/>
</dbReference>
<dbReference type="Gene3D" id="1.10.510.10">
    <property type="entry name" value="Transferase(Phosphotransferase) domain 1"/>
    <property type="match status" value="2"/>
</dbReference>
<evidence type="ECO:0000313" key="5">
    <source>
        <dbReference type="Proteomes" id="UP001472677"/>
    </source>
</evidence>
<reference evidence="4 5" key="1">
    <citation type="journal article" date="2024" name="G3 (Bethesda)">
        <title>Genome assembly of Hibiscus sabdariffa L. provides insights into metabolisms of medicinal natural products.</title>
        <authorList>
            <person name="Kim T."/>
        </authorList>
    </citation>
    <scope>NUCLEOTIDE SEQUENCE [LARGE SCALE GENOMIC DNA]</scope>
    <source>
        <strain evidence="4">TK-2024</strain>
        <tissue evidence="4">Old leaves</tissue>
    </source>
</reference>
<sequence length="258" mass="28729">MVSVGLAFLFLLLVAVFIRCLKKTDNGSNAMMKRKIFEGGKRNAEARDFGSGVQEAEKNKLFFFEGCSYNFDLEDLWKASTEILGKGSYGTTYKAALEEGTQVVVKRLKEVAVGKREFEQQMEVMEMVGRQHPNVLLIRGYYYSKNEKLIVYNYMPAGSLFSLLHVIGNRTSAGRIPTDWDSRMKIALGTARGIEHIHAEGSGKCIHGNIKSSNILLKPIEALEVTQKSDVYSFGVLLLEMLTAKSPLQPSGCDGVVW</sequence>
<evidence type="ECO:0000313" key="4">
    <source>
        <dbReference type="EMBL" id="KAK8514378.1"/>
    </source>
</evidence>